<protein>
    <submittedName>
        <fullName evidence="1">Uncharacterized protein</fullName>
    </submittedName>
</protein>
<name>A0A8E2ALP0_9APHY</name>
<dbReference type="Proteomes" id="UP000250043">
    <property type="component" value="Unassembled WGS sequence"/>
</dbReference>
<keyword evidence="2" id="KW-1185">Reference proteome</keyword>
<dbReference type="AlphaFoldDB" id="A0A8E2ALP0"/>
<accession>A0A8E2ALP0</accession>
<sequence length="125" mass="13557">MSFQYSARISSKARATAAPSVGGSKAVRFWQSFPQHSCPALSPLTPMSEVLSPRTELEDRALPNSGQLVSEAEDCPQLSYSQVASRTPSPVDREGDTCAEERAVRSTLLGAVSLVLRVYLKTNRD</sequence>
<reference evidence="1 2" key="1">
    <citation type="submission" date="2016-07" db="EMBL/GenBank/DDBJ databases">
        <title>Draft genome of the white-rot fungus Obba rivulosa 3A-2.</title>
        <authorList>
            <consortium name="DOE Joint Genome Institute"/>
            <person name="Miettinen O."/>
            <person name="Riley R."/>
            <person name="Acob R."/>
            <person name="Barry K."/>
            <person name="Cullen D."/>
            <person name="De Vries R."/>
            <person name="Hainaut M."/>
            <person name="Hatakka A."/>
            <person name="Henrissat B."/>
            <person name="Hilden K."/>
            <person name="Kuo R."/>
            <person name="Labutti K."/>
            <person name="Lipzen A."/>
            <person name="Makela M.R."/>
            <person name="Sandor L."/>
            <person name="Spatafora J.W."/>
            <person name="Grigoriev I.V."/>
            <person name="Hibbett D.S."/>
        </authorList>
    </citation>
    <scope>NUCLEOTIDE SEQUENCE [LARGE SCALE GENOMIC DNA]</scope>
    <source>
        <strain evidence="1 2">3A-2</strain>
    </source>
</reference>
<evidence type="ECO:0000313" key="2">
    <source>
        <dbReference type="Proteomes" id="UP000250043"/>
    </source>
</evidence>
<gene>
    <name evidence="1" type="ORF">OBBRIDRAFT_866385</name>
</gene>
<organism evidence="1 2">
    <name type="scientific">Obba rivulosa</name>
    <dbReference type="NCBI Taxonomy" id="1052685"/>
    <lineage>
        <taxon>Eukaryota</taxon>
        <taxon>Fungi</taxon>
        <taxon>Dikarya</taxon>
        <taxon>Basidiomycota</taxon>
        <taxon>Agaricomycotina</taxon>
        <taxon>Agaricomycetes</taxon>
        <taxon>Polyporales</taxon>
        <taxon>Gelatoporiaceae</taxon>
        <taxon>Obba</taxon>
    </lineage>
</organism>
<proteinExistence type="predicted"/>
<dbReference type="EMBL" id="KV722717">
    <property type="protein sequence ID" value="OCH84134.1"/>
    <property type="molecule type" value="Genomic_DNA"/>
</dbReference>
<evidence type="ECO:0000313" key="1">
    <source>
        <dbReference type="EMBL" id="OCH84134.1"/>
    </source>
</evidence>